<sequence>MSRVVGSKKLPVLFLLFLLIGSIPVWGKGDDLKILDAYSAEGKIAFLVFNETSEELYSVVYNGHSFEAERLNLTLSRYQVRHWNGEYWLLQKGERGTVELYTYHKGKLRLIETFTGGSLCTDNDLDVKWNGGEYFLTFIMQDSNDDLNTGECNFIFKYYLLKDENLIPLNVSGPAMWIPALNAWLVGGPLVYLVDESGKLLDEYNFSKTGIYSAGLVINGNETLVTVSADTGWVRIFAIRDSSLVLIYNKRFGERELGEGPYPPKVWVGKPVLFDRDTRNDSISIVWLYNGTDFIKIHTFEGYATLYPVTAFNRSYILSGTPANRGTHILLNLFELRDFSLVHLSSLKVRNGYIKVVNTGELKGFPALKVESGSMLVVSGENSVFLFNSTDMFDLTSGEGIDLPNALKNHEYKLSFCCGGVVVFNENRAYFFENGKFSDITPEMLSALSRNSESNGFSTPFTLITLAVIIIVLLVSLRKRR</sequence>
<reference evidence="3 4" key="2">
    <citation type="submission" date="2016-10" db="EMBL/GenBank/DDBJ databases">
        <authorList>
            <person name="de Groot N.N."/>
        </authorList>
    </citation>
    <scope>NUCLEOTIDE SEQUENCE [LARGE SCALE GENOMIC DNA]</scope>
    <source>
        <strain evidence="3 4">OGL-20</strain>
    </source>
</reference>
<keyword evidence="1" id="KW-1133">Transmembrane helix</keyword>
<feature type="transmembrane region" description="Helical" evidence="1">
    <location>
        <begin position="457"/>
        <end position="477"/>
    </location>
</feature>
<gene>
    <name evidence="2" type="ORF">A3L14_02940</name>
    <name evidence="3" type="ORF">SAMN05216170_1691</name>
</gene>
<dbReference type="KEGG" id="ttd:A3L14_02940"/>
<protein>
    <submittedName>
        <fullName evidence="3">Uncharacterized protein</fullName>
    </submittedName>
</protein>
<dbReference type="Proteomes" id="UP000250136">
    <property type="component" value="Chromosome"/>
</dbReference>
<keyword evidence="1" id="KW-0472">Membrane</keyword>
<evidence type="ECO:0000313" key="4">
    <source>
        <dbReference type="Proteomes" id="UP000182125"/>
    </source>
</evidence>
<keyword evidence="5" id="KW-1185">Reference proteome</keyword>
<dbReference type="OrthoDB" id="89205at2157"/>
<accession>A0A1I0PDQ9</accession>
<evidence type="ECO:0000256" key="1">
    <source>
        <dbReference type="SAM" id="Phobius"/>
    </source>
</evidence>
<dbReference type="EMBL" id="CP015105">
    <property type="protein sequence ID" value="ASJ11905.1"/>
    <property type="molecule type" value="Genomic_DNA"/>
</dbReference>
<dbReference type="Proteomes" id="UP000182125">
    <property type="component" value="Unassembled WGS sequence"/>
</dbReference>
<dbReference type="EMBL" id="FOIW01000002">
    <property type="protein sequence ID" value="SEW11733.1"/>
    <property type="molecule type" value="Genomic_DNA"/>
</dbReference>
<evidence type="ECO:0000313" key="2">
    <source>
        <dbReference type="EMBL" id="ASJ11905.1"/>
    </source>
</evidence>
<proteinExistence type="predicted"/>
<name>A0A1I0PDQ9_9EURY</name>
<dbReference type="GeneID" id="33333344"/>
<evidence type="ECO:0000313" key="3">
    <source>
        <dbReference type="EMBL" id="SEW11733.1"/>
    </source>
</evidence>
<dbReference type="RefSeq" id="WP_055430089.1">
    <property type="nucleotide sequence ID" value="NZ_CP015105.1"/>
</dbReference>
<dbReference type="AlphaFoldDB" id="A0A1I0PDQ9"/>
<reference evidence="2 5" key="1">
    <citation type="submission" date="2016-04" db="EMBL/GenBank/DDBJ databases">
        <title>Complete genome sequence of Thermococcus thioreducens type strain OGL-20P.</title>
        <authorList>
            <person name="Oger P.M."/>
        </authorList>
    </citation>
    <scope>NUCLEOTIDE SEQUENCE [LARGE SCALE GENOMIC DNA]</scope>
    <source>
        <strain evidence="2 5">OGL-20P</strain>
    </source>
</reference>
<keyword evidence="1" id="KW-0812">Transmembrane</keyword>
<organism evidence="3 4">
    <name type="scientific">Thermococcus thioreducens</name>
    <dbReference type="NCBI Taxonomy" id="277988"/>
    <lineage>
        <taxon>Archaea</taxon>
        <taxon>Methanobacteriati</taxon>
        <taxon>Methanobacteriota</taxon>
        <taxon>Thermococci</taxon>
        <taxon>Thermococcales</taxon>
        <taxon>Thermococcaceae</taxon>
        <taxon>Thermococcus</taxon>
    </lineage>
</organism>
<evidence type="ECO:0000313" key="5">
    <source>
        <dbReference type="Proteomes" id="UP000250136"/>
    </source>
</evidence>